<name>A0A1J1IRI7_9DIPT</name>
<evidence type="ECO:0000313" key="4">
    <source>
        <dbReference type="EMBL" id="CRL02831.1"/>
    </source>
</evidence>
<dbReference type="OrthoDB" id="3365224at2759"/>
<dbReference type="STRING" id="568069.A0A1J1IRI7"/>
<feature type="compositionally biased region" description="Low complexity" evidence="2">
    <location>
        <begin position="138"/>
        <end position="148"/>
    </location>
</feature>
<feature type="compositionally biased region" description="Polar residues" evidence="2">
    <location>
        <begin position="590"/>
        <end position="629"/>
    </location>
</feature>
<feature type="compositionally biased region" description="Basic and acidic residues" evidence="2">
    <location>
        <begin position="630"/>
        <end position="639"/>
    </location>
</feature>
<feature type="region of interest" description="Disordered" evidence="2">
    <location>
        <begin position="104"/>
        <end position="123"/>
    </location>
</feature>
<dbReference type="EMBL" id="CVRI01000058">
    <property type="protein sequence ID" value="CRL02831.1"/>
    <property type="molecule type" value="Genomic_DNA"/>
</dbReference>
<dbReference type="AlphaFoldDB" id="A0A1J1IRI7"/>
<feature type="compositionally biased region" description="Polar residues" evidence="2">
    <location>
        <begin position="569"/>
        <end position="583"/>
    </location>
</feature>
<organism evidence="4 5">
    <name type="scientific">Clunio marinus</name>
    <dbReference type="NCBI Taxonomy" id="568069"/>
    <lineage>
        <taxon>Eukaryota</taxon>
        <taxon>Metazoa</taxon>
        <taxon>Ecdysozoa</taxon>
        <taxon>Arthropoda</taxon>
        <taxon>Hexapoda</taxon>
        <taxon>Insecta</taxon>
        <taxon>Pterygota</taxon>
        <taxon>Neoptera</taxon>
        <taxon>Endopterygota</taxon>
        <taxon>Diptera</taxon>
        <taxon>Nematocera</taxon>
        <taxon>Chironomoidea</taxon>
        <taxon>Chironomidae</taxon>
        <taxon>Clunio</taxon>
    </lineage>
</organism>
<evidence type="ECO:0000256" key="2">
    <source>
        <dbReference type="SAM" id="MobiDB-lite"/>
    </source>
</evidence>
<dbReference type="Proteomes" id="UP000183832">
    <property type="component" value="Unassembled WGS sequence"/>
</dbReference>
<feature type="region of interest" description="Disordered" evidence="2">
    <location>
        <begin position="266"/>
        <end position="285"/>
    </location>
</feature>
<dbReference type="PANTHER" id="PTHR21456">
    <property type="entry name" value="FAMILY WITH SEQUENCE SIMILARITY 102"/>
    <property type="match status" value="1"/>
</dbReference>
<feature type="compositionally biased region" description="Low complexity" evidence="2">
    <location>
        <begin position="228"/>
        <end position="241"/>
    </location>
</feature>
<reference evidence="4 5" key="1">
    <citation type="submission" date="2015-04" db="EMBL/GenBank/DDBJ databases">
        <authorList>
            <person name="Syromyatnikov M.Y."/>
            <person name="Popov V.N."/>
        </authorList>
    </citation>
    <scope>NUCLEOTIDE SEQUENCE [LARGE SCALE GENOMIC DNA]</scope>
</reference>
<feature type="compositionally biased region" description="Basic and acidic residues" evidence="2">
    <location>
        <begin position="242"/>
        <end position="256"/>
    </location>
</feature>
<feature type="compositionally biased region" description="Polar residues" evidence="2">
    <location>
        <begin position="266"/>
        <end position="277"/>
    </location>
</feature>
<feature type="region of interest" description="Disordered" evidence="2">
    <location>
        <begin position="569"/>
        <end position="655"/>
    </location>
</feature>
<dbReference type="PROSITE" id="PS51840">
    <property type="entry name" value="C2_NT"/>
    <property type="match status" value="1"/>
</dbReference>
<dbReference type="InterPro" id="IPR019448">
    <property type="entry name" value="NT-C2"/>
</dbReference>
<evidence type="ECO:0000256" key="1">
    <source>
        <dbReference type="ARBA" id="ARBA00034780"/>
    </source>
</evidence>
<accession>A0A1J1IRI7</accession>
<feature type="domain" description="C2 NT-type" evidence="3">
    <location>
        <begin position="1"/>
        <end position="76"/>
    </location>
</feature>
<protein>
    <submittedName>
        <fullName evidence="4">CLUMA_CG015878, isoform A</fullName>
    </submittedName>
</protein>
<proteinExistence type="inferred from homology"/>
<evidence type="ECO:0000313" key="5">
    <source>
        <dbReference type="Proteomes" id="UP000183832"/>
    </source>
</evidence>
<dbReference type="InterPro" id="IPR039931">
    <property type="entry name" value="EEIG1/2-like"/>
</dbReference>
<feature type="region of interest" description="Disordered" evidence="2">
    <location>
        <begin position="217"/>
        <end position="260"/>
    </location>
</feature>
<dbReference type="PANTHER" id="PTHR21456:SF1">
    <property type="entry name" value="C2 NT-TYPE DOMAIN-CONTAINING PROTEIN"/>
    <property type="match status" value="1"/>
</dbReference>
<feature type="region of interest" description="Disordered" evidence="2">
    <location>
        <begin position="135"/>
        <end position="171"/>
    </location>
</feature>
<dbReference type="Pfam" id="PF10358">
    <property type="entry name" value="NT-C2"/>
    <property type="match status" value="1"/>
</dbReference>
<evidence type="ECO:0000259" key="3">
    <source>
        <dbReference type="PROSITE" id="PS51840"/>
    </source>
</evidence>
<comment type="similarity">
    <text evidence="1">Belongs to the EEIG family.</text>
</comment>
<keyword evidence="5" id="KW-1185">Reference proteome</keyword>
<gene>
    <name evidence="4" type="primary">putative Protein FAM102A</name>
    <name evidence="4" type="ORF">CLUMA_CG015878</name>
</gene>
<sequence>MSANASTGVLDPCLLRISIRKELKGGRSYQKLGFTDLNLAEYAGSGRTSKKTILEGYDARHRQDNSMLLVTIKMHMLSGDILFKVPSSKINQLPSEDDLGRVSSMSSVGANPTPTSLMTANPSVVASRQTINSKDDASIASGSSGCGSLTKKKSPGTTEHQQAIDVDPQSIVSSIITDSGISETSDTPLTTIFDRASSMAPVNSNQNLNTTQQNVAEMGHSRNSSNTSQMSKGSGYSSSISDRQHSRQSSDGDSGHQRYSRGTFQKANSLSSWNQQQQHHEQDRLYRKRYETNSLKLKIIQHCKQSSLNSPESPTDEMFRTPNTTIDADDSAVDNFSTPIGDFSLIKMKSMNNLLDVSESHNESLSRMKSLNNLEKEVGDTPVDLVKLRRDFEKKRFNNAKMQSLTNLVNGEDSVDGMIMNKRHHSDNSPSSIEVNRNKKVYKRVGNTKYIGNDSIDDGNNQLMKMKSMGMISNKNKKSNKHIDPFYKVNASNKNLVVPIRLDDRFSVEINGDCDNNDEVFKIPPNPMLALRKEKSSSCIESIKNRGSMIYERLRNSLHRRLFDGSPRMSTLNATSSNDNQNFEGPLSLGASSNGDHSLLPTGTSSLVLRRPSSNTNPSSGSIQMSETGSLDRMKAQAERRKKVLDDTPNVTGRVENTRVNPDKTIDELLRNSKLDQLEETTEPCGGLKLFIGRDGKASLGSHETQQRGAFKHVVMDNPR</sequence>